<sequence length="126" mass="13285">MRGRRVGRAGLVTCRRVEGIGIPDGARRREHAAGAGRAKDERSPARRAGAGMARSDLSRSMADRPWQADGGLEPHYGAGRSEAAAARGKAGQARGRGGDTAASETDRVPWVELQRSPTRSRGALGK</sequence>
<evidence type="ECO:0000313" key="3">
    <source>
        <dbReference type="Proteomes" id="UP000597507"/>
    </source>
</evidence>
<dbReference type="AlphaFoldDB" id="A0A8J3ED37"/>
<feature type="region of interest" description="Disordered" evidence="1">
    <location>
        <begin position="20"/>
        <end position="126"/>
    </location>
</feature>
<proteinExistence type="predicted"/>
<name>A0A8J3ED37_9PROT</name>
<reference evidence="2 3" key="1">
    <citation type="journal article" date="2014" name="Int. J. Syst. Evol. Microbiol.">
        <title>Complete genome sequence of Corynebacterium casei LMG S-19264T (=DSM 44701T), isolated from a smear-ripened cheese.</title>
        <authorList>
            <consortium name="US DOE Joint Genome Institute (JGI-PGF)"/>
            <person name="Walter F."/>
            <person name="Albersmeier A."/>
            <person name="Kalinowski J."/>
            <person name="Ruckert C."/>
        </authorList>
    </citation>
    <scope>NUCLEOTIDE SEQUENCE [LARGE SCALE GENOMIC DNA]</scope>
    <source>
        <strain evidence="2 3">CGMCC 1.16330</strain>
    </source>
</reference>
<keyword evidence="3" id="KW-1185">Reference proteome</keyword>
<organism evidence="2 3">
    <name type="scientific">Caldovatus sediminis</name>
    <dbReference type="NCBI Taxonomy" id="2041189"/>
    <lineage>
        <taxon>Bacteria</taxon>
        <taxon>Pseudomonadati</taxon>
        <taxon>Pseudomonadota</taxon>
        <taxon>Alphaproteobacteria</taxon>
        <taxon>Acetobacterales</taxon>
        <taxon>Roseomonadaceae</taxon>
        <taxon>Caldovatus</taxon>
    </lineage>
</organism>
<feature type="compositionally biased region" description="Low complexity" evidence="1">
    <location>
        <begin position="77"/>
        <end position="93"/>
    </location>
</feature>
<comment type="caution">
    <text evidence="2">The sequence shown here is derived from an EMBL/GenBank/DDBJ whole genome shotgun (WGS) entry which is preliminary data.</text>
</comment>
<protein>
    <submittedName>
        <fullName evidence="2">Uncharacterized protein</fullName>
    </submittedName>
</protein>
<accession>A0A8J3ED37</accession>
<dbReference type="Proteomes" id="UP000597507">
    <property type="component" value="Unassembled WGS sequence"/>
</dbReference>
<gene>
    <name evidence="2" type="ORF">GCM10010964_44010</name>
</gene>
<evidence type="ECO:0000256" key="1">
    <source>
        <dbReference type="SAM" id="MobiDB-lite"/>
    </source>
</evidence>
<dbReference type="EMBL" id="BMKS01000027">
    <property type="protein sequence ID" value="GGG52041.1"/>
    <property type="molecule type" value="Genomic_DNA"/>
</dbReference>
<evidence type="ECO:0000313" key="2">
    <source>
        <dbReference type="EMBL" id="GGG52041.1"/>
    </source>
</evidence>